<feature type="transmembrane region" description="Helical" evidence="1">
    <location>
        <begin position="105"/>
        <end position="122"/>
    </location>
</feature>
<comment type="caution">
    <text evidence="2">The sequence shown here is derived from an EMBL/GenBank/DDBJ whole genome shotgun (WGS) entry which is preliminary data.</text>
</comment>
<proteinExistence type="predicted"/>
<evidence type="ECO:0000313" key="3">
    <source>
        <dbReference type="Proteomes" id="UP001054945"/>
    </source>
</evidence>
<dbReference type="AlphaFoldDB" id="A0AAV4WRG9"/>
<sequence>MPLVIGTQFLDLEYSIGNKGFQLSGFHEITMIESIQRWTDARFILNAFTWLSKFIRRVTPHNCKREPSFWVSLTYVISFMLWAVERRITTLAIALQQCLYTPTSVIHIFLVILIFLMGSSFFTSSDGTNGVYVFENSVSTNRTEVKTLPESTKKREVGANHW</sequence>
<keyword evidence="1" id="KW-0472">Membrane</keyword>
<gene>
    <name evidence="2" type="ORF">CEXT_781361</name>
</gene>
<accession>A0AAV4WRG9</accession>
<dbReference type="EMBL" id="BPLR01016594">
    <property type="protein sequence ID" value="GIY84943.1"/>
    <property type="molecule type" value="Genomic_DNA"/>
</dbReference>
<name>A0AAV4WRG9_CAEEX</name>
<feature type="transmembrane region" description="Helical" evidence="1">
    <location>
        <begin position="67"/>
        <end position="84"/>
    </location>
</feature>
<evidence type="ECO:0008006" key="4">
    <source>
        <dbReference type="Google" id="ProtNLM"/>
    </source>
</evidence>
<keyword evidence="1" id="KW-0812">Transmembrane</keyword>
<evidence type="ECO:0000313" key="2">
    <source>
        <dbReference type="EMBL" id="GIY84943.1"/>
    </source>
</evidence>
<protein>
    <recommendedName>
        <fullName evidence="4">Ycf5</fullName>
    </recommendedName>
</protein>
<reference evidence="2 3" key="1">
    <citation type="submission" date="2021-06" db="EMBL/GenBank/DDBJ databases">
        <title>Caerostris extrusa draft genome.</title>
        <authorList>
            <person name="Kono N."/>
            <person name="Arakawa K."/>
        </authorList>
    </citation>
    <scope>NUCLEOTIDE SEQUENCE [LARGE SCALE GENOMIC DNA]</scope>
</reference>
<keyword evidence="1" id="KW-1133">Transmembrane helix</keyword>
<dbReference type="Proteomes" id="UP001054945">
    <property type="component" value="Unassembled WGS sequence"/>
</dbReference>
<evidence type="ECO:0000256" key="1">
    <source>
        <dbReference type="SAM" id="Phobius"/>
    </source>
</evidence>
<keyword evidence="3" id="KW-1185">Reference proteome</keyword>
<organism evidence="2 3">
    <name type="scientific">Caerostris extrusa</name>
    <name type="common">Bark spider</name>
    <name type="synonym">Caerostris bankana</name>
    <dbReference type="NCBI Taxonomy" id="172846"/>
    <lineage>
        <taxon>Eukaryota</taxon>
        <taxon>Metazoa</taxon>
        <taxon>Ecdysozoa</taxon>
        <taxon>Arthropoda</taxon>
        <taxon>Chelicerata</taxon>
        <taxon>Arachnida</taxon>
        <taxon>Araneae</taxon>
        <taxon>Araneomorphae</taxon>
        <taxon>Entelegynae</taxon>
        <taxon>Araneoidea</taxon>
        <taxon>Araneidae</taxon>
        <taxon>Caerostris</taxon>
    </lineage>
</organism>